<dbReference type="Proteomes" id="UP000051952">
    <property type="component" value="Unassembled WGS sequence"/>
</dbReference>
<feature type="region of interest" description="Disordered" evidence="1">
    <location>
        <begin position="68"/>
        <end position="142"/>
    </location>
</feature>
<name>A0A0S4J074_BODSA</name>
<dbReference type="AlphaFoldDB" id="A0A0S4J074"/>
<proteinExistence type="predicted"/>
<evidence type="ECO:0000313" key="3">
    <source>
        <dbReference type="Proteomes" id="UP000051952"/>
    </source>
</evidence>
<dbReference type="VEuPathDB" id="TriTrypDB:BSAL_84505"/>
<organism evidence="2 3">
    <name type="scientific">Bodo saltans</name>
    <name type="common">Flagellated protozoan</name>
    <dbReference type="NCBI Taxonomy" id="75058"/>
    <lineage>
        <taxon>Eukaryota</taxon>
        <taxon>Discoba</taxon>
        <taxon>Euglenozoa</taxon>
        <taxon>Kinetoplastea</taxon>
        <taxon>Metakinetoplastina</taxon>
        <taxon>Eubodonida</taxon>
        <taxon>Bodonidae</taxon>
        <taxon>Bodo</taxon>
    </lineage>
</organism>
<evidence type="ECO:0000256" key="1">
    <source>
        <dbReference type="SAM" id="MobiDB-lite"/>
    </source>
</evidence>
<feature type="compositionally biased region" description="Low complexity" evidence="1">
    <location>
        <begin position="94"/>
        <end position="110"/>
    </location>
</feature>
<reference evidence="3" key="1">
    <citation type="submission" date="2015-09" db="EMBL/GenBank/DDBJ databases">
        <authorList>
            <consortium name="Pathogen Informatics"/>
        </authorList>
    </citation>
    <scope>NUCLEOTIDE SEQUENCE [LARGE SCALE GENOMIC DNA]</scope>
    <source>
        <strain evidence="3">Lake Konstanz</strain>
    </source>
</reference>
<gene>
    <name evidence="2" type="ORF">BSAL_84505</name>
</gene>
<keyword evidence="3" id="KW-1185">Reference proteome</keyword>
<evidence type="ECO:0000313" key="2">
    <source>
        <dbReference type="EMBL" id="CUG74693.1"/>
    </source>
</evidence>
<protein>
    <submittedName>
        <fullName evidence="2">Uncharacterized protein</fullName>
    </submittedName>
</protein>
<sequence>MGGSCSTSLEVRPVVDPQSFRRLSHPHHSTSQHPQLPPQLIDVSNIFATATPASLEVSLASRRRLREVSTAAQHQRSIESRSSRTHSSRDSSRDLSCSPNRSSRSSRSGSVQAAALNPLNASVRAATPATSSLAPSSRIKRSVPEKNIQPLVAPSSHDAHLFESCRAPAVTLARGEDAEEEDAYDLHSFSDDVDHNGPLSAAPVALLPPISTAQPPQRKQSCQVVQSLEDDHHLIKAAPLFSASLLLASSANNLTANAQSFMTATTLGSLQQMFEDARTNGQALMPTFATTTMDSLEDEGMVW</sequence>
<feature type="compositionally biased region" description="Low complexity" evidence="1">
    <location>
        <begin position="125"/>
        <end position="137"/>
    </location>
</feature>
<feature type="compositionally biased region" description="Basic and acidic residues" evidence="1">
    <location>
        <begin position="76"/>
        <end position="93"/>
    </location>
</feature>
<dbReference type="EMBL" id="CYKH01000976">
    <property type="protein sequence ID" value="CUG74693.1"/>
    <property type="molecule type" value="Genomic_DNA"/>
</dbReference>
<accession>A0A0S4J074</accession>